<evidence type="ECO:0000313" key="1">
    <source>
        <dbReference type="EMBL" id="KHG11513.1"/>
    </source>
</evidence>
<sequence length="74" mass="8766">MRGRLNNEDLGASNRIFSHVFATPSPKVSLRFFRQWDTQDLFNHYFWKDNLKFMESGIRASLKTEMLVPVPTFQ</sequence>
<organism evidence="1 2">
    <name type="scientific">Gossypium arboreum</name>
    <name type="common">Tree cotton</name>
    <name type="synonym">Gossypium nanking</name>
    <dbReference type="NCBI Taxonomy" id="29729"/>
    <lineage>
        <taxon>Eukaryota</taxon>
        <taxon>Viridiplantae</taxon>
        <taxon>Streptophyta</taxon>
        <taxon>Embryophyta</taxon>
        <taxon>Tracheophyta</taxon>
        <taxon>Spermatophyta</taxon>
        <taxon>Magnoliopsida</taxon>
        <taxon>eudicotyledons</taxon>
        <taxon>Gunneridae</taxon>
        <taxon>Pentapetalae</taxon>
        <taxon>rosids</taxon>
        <taxon>malvids</taxon>
        <taxon>Malvales</taxon>
        <taxon>Malvaceae</taxon>
        <taxon>Malvoideae</taxon>
        <taxon>Gossypium</taxon>
    </lineage>
</organism>
<keyword evidence="2" id="KW-1185">Reference proteome</keyword>
<dbReference type="EMBL" id="KN395984">
    <property type="protein sequence ID" value="KHG11513.1"/>
    <property type="molecule type" value="Genomic_DNA"/>
</dbReference>
<proteinExistence type="predicted"/>
<name>A0A0B0NAD9_GOSAR</name>
<gene>
    <name evidence="1" type="ORF">F383_15028</name>
</gene>
<dbReference type="Proteomes" id="UP000032142">
    <property type="component" value="Unassembled WGS sequence"/>
</dbReference>
<dbReference type="AlphaFoldDB" id="A0A0B0NAD9"/>
<reference evidence="2" key="1">
    <citation type="submission" date="2014-09" db="EMBL/GenBank/DDBJ databases">
        <authorList>
            <person name="Mudge J."/>
            <person name="Ramaraj T."/>
            <person name="Lindquist I.E."/>
            <person name="Bharti A.K."/>
            <person name="Sundararajan A."/>
            <person name="Cameron C.T."/>
            <person name="Woodward J.E."/>
            <person name="May G.D."/>
            <person name="Brubaker C."/>
            <person name="Broadhvest J."/>
            <person name="Wilkins T.A."/>
        </authorList>
    </citation>
    <scope>NUCLEOTIDE SEQUENCE</scope>
    <source>
        <strain evidence="2">cv. AKA8401</strain>
    </source>
</reference>
<protein>
    <submittedName>
        <fullName evidence="1">Chordin-like protein 2</fullName>
    </submittedName>
</protein>
<accession>A0A0B0NAD9</accession>
<evidence type="ECO:0000313" key="2">
    <source>
        <dbReference type="Proteomes" id="UP000032142"/>
    </source>
</evidence>